<keyword evidence="2" id="KW-1185">Reference proteome</keyword>
<accession>Q65KG8</accession>
<name>Q65KG8_BACLD</name>
<protein>
    <submittedName>
        <fullName evidence="1">Oxidoreductase</fullName>
    </submittedName>
</protein>
<dbReference type="KEGG" id="bli:BL00885"/>
<reference evidence="1 2" key="1">
    <citation type="journal article" date="2004" name="Genome Biol.">
        <title>Complete genome sequence of the industrial bacterium Bacillus licheniformis and comparisons with closely related Bacillus species.</title>
        <authorList>
            <person name="Rey M.W."/>
            <person name="Ramaiya P."/>
            <person name="Nelson B.A."/>
            <person name="Brody-Karpin S.D."/>
            <person name="Zaretsky E.J."/>
            <person name="Tang M."/>
            <person name="Lopez de Leon A."/>
            <person name="Xiang H."/>
            <person name="Gusti V."/>
            <person name="Clausen I.G."/>
            <person name="Olsen P.B."/>
            <person name="Rasmussen M.D."/>
            <person name="Andersen J.T."/>
            <person name="Jorgensen P.L."/>
            <person name="Larsen T.S."/>
            <person name="Sorokin A."/>
            <person name="Bolotin A."/>
            <person name="Lapidus A."/>
            <person name="Galleron N."/>
            <person name="Ehrlich S.D."/>
            <person name="Berka R.M."/>
        </authorList>
    </citation>
    <scope>NUCLEOTIDE SEQUENCE [LARGE SCALE GENOMIC DNA]</scope>
    <source>
        <strain evidence="2">ATCC 14580 / DSM 13 / JCM 2505 / CCUG 7422 / NBRC 12200 / NCIMB 9375 / NCTC 10341 / NRRL NRS-1264 / Gibson 46</strain>
    </source>
</reference>
<evidence type="ECO:0000313" key="2">
    <source>
        <dbReference type="Proteomes" id="UP000000606"/>
    </source>
</evidence>
<dbReference type="RefSeq" id="WP_011197903.1">
    <property type="nucleotide sequence ID" value="NC_006270.3"/>
</dbReference>
<gene>
    <name evidence="1" type="ordered locus">BL00885</name>
</gene>
<organism evidence="1 2">
    <name type="scientific">Bacillus licheniformis (strain ATCC 14580 / DSM 13 / JCM 2505 / CCUG 7422 / NBRC 12200 / NCIMB 9375 / NCTC 10341 / NRRL NRS-1264 / Gibson 46)</name>
    <dbReference type="NCBI Taxonomy" id="279010"/>
    <lineage>
        <taxon>Bacteria</taxon>
        <taxon>Bacillati</taxon>
        <taxon>Bacillota</taxon>
        <taxon>Bacilli</taxon>
        <taxon>Bacillales</taxon>
        <taxon>Bacillaceae</taxon>
        <taxon>Bacillus</taxon>
    </lineage>
</organism>
<dbReference type="Proteomes" id="UP000000606">
    <property type="component" value="Chromosome"/>
</dbReference>
<proteinExistence type="predicted"/>
<sequence>MEYRLNLAKFSILETLEKAAVDRELVYVRAGQRCLGKTTALIEFARKHDCEIMVHRNMLGYYKTEHPDVKVRSHLSEKWVTPSDRFVCDEGVPQDAIDELKRGGNLITGFVRVKDSFRDGLYDQLIRENTPNLLTIELTDEQSIPRVIYKGEEITGRIAVDFEWRTKDADQCGSTYYRIKHTKDSTGAPVVETKELAVGERAYE</sequence>
<dbReference type="HOGENOM" id="CLU_1340992_0_0_9"/>
<dbReference type="EMBL" id="CP000002">
    <property type="protein sequence ID" value="AAU23090.1"/>
    <property type="molecule type" value="Genomic_DNA"/>
</dbReference>
<evidence type="ECO:0000313" key="1">
    <source>
        <dbReference type="EMBL" id="AAU23090.1"/>
    </source>
</evidence>
<accession>Q62VW8</accession>
<dbReference type="KEGG" id="bld:BLi01546"/>
<dbReference type="AlphaFoldDB" id="Q65KG8"/>
<dbReference type="GeneID" id="92861859"/>